<evidence type="ECO:0000256" key="2">
    <source>
        <dbReference type="ARBA" id="ARBA00022692"/>
    </source>
</evidence>
<dbReference type="OrthoDB" id="2159384at2759"/>
<evidence type="ECO:0000313" key="7">
    <source>
        <dbReference type="EMBL" id="PFH53845.1"/>
    </source>
</evidence>
<dbReference type="AlphaFoldDB" id="A0A2A9NS71"/>
<dbReference type="GO" id="GO:0016020">
    <property type="term" value="C:membrane"/>
    <property type="evidence" value="ECO:0007669"/>
    <property type="project" value="UniProtKB-SubCell"/>
</dbReference>
<name>A0A2A9NS71_9AGAR</name>
<dbReference type="GO" id="GO:0005737">
    <property type="term" value="C:cytoplasm"/>
    <property type="evidence" value="ECO:0007669"/>
    <property type="project" value="TreeGrafter"/>
</dbReference>
<keyword evidence="3 5" id="KW-1133">Transmembrane helix</keyword>
<dbReference type="PROSITE" id="PS51380">
    <property type="entry name" value="EXS"/>
    <property type="match status" value="1"/>
</dbReference>
<dbReference type="PANTHER" id="PTHR10783:SF46">
    <property type="entry name" value="PROTEIN ERD1 HOMOLOG 2"/>
    <property type="match status" value="1"/>
</dbReference>
<dbReference type="STRING" id="703135.A0A2A9NS71"/>
<evidence type="ECO:0000256" key="1">
    <source>
        <dbReference type="ARBA" id="ARBA00004141"/>
    </source>
</evidence>
<dbReference type="Proteomes" id="UP000242287">
    <property type="component" value="Unassembled WGS sequence"/>
</dbReference>
<organism evidence="7 8">
    <name type="scientific">Amanita thiersii Skay4041</name>
    <dbReference type="NCBI Taxonomy" id="703135"/>
    <lineage>
        <taxon>Eukaryota</taxon>
        <taxon>Fungi</taxon>
        <taxon>Dikarya</taxon>
        <taxon>Basidiomycota</taxon>
        <taxon>Agaricomycotina</taxon>
        <taxon>Agaricomycetes</taxon>
        <taxon>Agaricomycetidae</taxon>
        <taxon>Agaricales</taxon>
        <taxon>Pluteineae</taxon>
        <taxon>Amanitaceae</taxon>
        <taxon>Amanita</taxon>
    </lineage>
</organism>
<dbReference type="EMBL" id="KZ301972">
    <property type="protein sequence ID" value="PFH53845.1"/>
    <property type="molecule type" value="Genomic_DNA"/>
</dbReference>
<keyword evidence="8" id="KW-1185">Reference proteome</keyword>
<reference evidence="7 8" key="1">
    <citation type="submission" date="2014-02" db="EMBL/GenBank/DDBJ databases">
        <title>Transposable element dynamics among asymbiotic and ectomycorrhizal Amanita fungi.</title>
        <authorList>
            <consortium name="DOE Joint Genome Institute"/>
            <person name="Hess J."/>
            <person name="Skrede I."/>
            <person name="Wolfe B."/>
            <person name="LaButti K."/>
            <person name="Ohm R.A."/>
            <person name="Grigoriev I.V."/>
            <person name="Pringle A."/>
        </authorList>
    </citation>
    <scope>NUCLEOTIDE SEQUENCE [LARGE SCALE GENOMIC DNA]</scope>
    <source>
        <strain evidence="7 8">SKay4041</strain>
    </source>
</reference>
<feature type="domain" description="EXS" evidence="6">
    <location>
        <begin position="203"/>
        <end position="473"/>
    </location>
</feature>
<comment type="subcellular location">
    <subcellularLocation>
        <location evidence="1">Membrane</location>
        <topology evidence="1">Multi-pass membrane protein</topology>
    </subcellularLocation>
</comment>
<evidence type="ECO:0000313" key="8">
    <source>
        <dbReference type="Proteomes" id="UP000242287"/>
    </source>
</evidence>
<feature type="transmembrane region" description="Helical" evidence="5">
    <location>
        <begin position="383"/>
        <end position="401"/>
    </location>
</feature>
<dbReference type="Pfam" id="PF03124">
    <property type="entry name" value="EXS"/>
    <property type="match status" value="1"/>
</dbReference>
<feature type="transmembrane region" description="Helical" evidence="5">
    <location>
        <begin position="117"/>
        <end position="141"/>
    </location>
</feature>
<protein>
    <recommendedName>
        <fullName evidence="6">EXS domain-containing protein</fullName>
    </recommendedName>
</protein>
<dbReference type="InterPro" id="IPR004342">
    <property type="entry name" value="EXS_C"/>
</dbReference>
<keyword evidence="2 5" id="KW-0812">Transmembrane</keyword>
<evidence type="ECO:0000256" key="4">
    <source>
        <dbReference type="ARBA" id="ARBA00023136"/>
    </source>
</evidence>
<dbReference type="PANTHER" id="PTHR10783">
    <property type="entry name" value="XENOTROPIC AND POLYTROPIC RETROVIRUS RECEPTOR 1-RELATED"/>
    <property type="match status" value="1"/>
</dbReference>
<evidence type="ECO:0000259" key="6">
    <source>
        <dbReference type="PROSITE" id="PS51380"/>
    </source>
</evidence>
<accession>A0A2A9NS71</accession>
<sequence>MSSTGVEPDVATSASFPLPFRVMSLTCLGIFAWATNLYGLYACGIDVVSAMNLRTEGYPPRSLSILPAHRRNGHAQRHVTPPYTTFYSITFVYFIWFTVTYLMFISASHGDPDAANAYSYIPALAILVVLTLLICPFRLLFKRERDKFLHTLSRCMFSRTTSPVYFSDVVFADVFTSFAKVLGDLWLSFCMFLPGNSIASPPVDLGWKRWVLPTVMSLPYLVRFRQCLIEYALPSNESRRPLFNALKYATSFPVIYLSAAQRIVLLDLSKEKGVEVYKQSWHGEHYLFRLWLLSAIVNSLYSFWWDVTYDWGLEILKIQSKNLARPPPPRQLPLPHMNSGTPLLVRRGSQESIESNETRFTPADGSSVARKHGQTLFPGLRSVLLYPTYVYVALIFVNFILRMTWSVKLSSHLHLKTSSNYTILLVEVAEIVRRWMWVFLRVEWEVIKKLQEGNPNAMSENGDDRAYEMALPIQGEHSPTL</sequence>
<feature type="transmembrane region" description="Helical" evidence="5">
    <location>
        <begin position="86"/>
        <end position="105"/>
    </location>
</feature>
<evidence type="ECO:0000256" key="3">
    <source>
        <dbReference type="ARBA" id="ARBA00022989"/>
    </source>
</evidence>
<evidence type="ECO:0000256" key="5">
    <source>
        <dbReference type="SAM" id="Phobius"/>
    </source>
</evidence>
<feature type="transmembrane region" description="Helical" evidence="5">
    <location>
        <begin position="20"/>
        <end position="41"/>
    </location>
</feature>
<gene>
    <name evidence="7" type="ORF">AMATHDRAFT_136831</name>
</gene>
<keyword evidence="4 5" id="KW-0472">Membrane</keyword>
<feature type="transmembrane region" description="Helical" evidence="5">
    <location>
        <begin position="286"/>
        <end position="304"/>
    </location>
</feature>
<proteinExistence type="predicted"/>